<organism evidence="5 6">
    <name type="scientific">Caedimonas varicaedens</name>
    <dbReference type="NCBI Taxonomy" id="1629334"/>
    <lineage>
        <taxon>Bacteria</taxon>
        <taxon>Pseudomonadati</taxon>
        <taxon>Pseudomonadota</taxon>
        <taxon>Alphaproteobacteria</taxon>
        <taxon>Holosporales</taxon>
        <taxon>Caedimonadaceae</taxon>
        <taxon>Caedimonas</taxon>
    </lineage>
</organism>
<dbReference type="PROSITE" id="PS01031">
    <property type="entry name" value="SHSP"/>
    <property type="match status" value="1"/>
</dbReference>
<sequence length="157" mass="17668">MTTYNLSPLFRSSVGFDRLIPLMDDFFEDKASTPVYPPYNIEKRDDENYAIVMAVAGFKKERITITVQDNCLIISGKSTEAENNKTYIHRGIGSSEFERKFQLADFMKVGDASLEDGLLVIHLYKQIPETMKPRTVTIRSGESLTSSADPMTIEASV</sequence>
<dbReference type="Proteomes" id="UP000036771">
    <property type="component" value="Unassembled WGS sequence"/>
</dbReference>
<evidence type="ECO:0000256" key="3">
    <source>
        <dbReference type="RuleBase" id="RU003616"/>
    </source>
</evidence>
<dbReference type="PANTHER" id="PTHR47062">
    <property type="match status" value="1"/>
</dbReference>
<keyword evidence="1 5" id="KW-0346">Stress response</keyword>
<protein>
    <submittedName>
        <fullName evidence="5">Small heat shock protein IbpA</fullName>
    </submittedName>
</protein>
<dbReference type="Pfam" id="PF00011">
    <property type="entry name" value="HSP20"/>
    <property type="match status" value="1"/>
</dbReference>
<keyword evidence="6" id="KW-1185">Reference proteome</keyword>
<dbReference type="OrthoDB" id="9810618at2"/>
<comment type="caution">
    <text evidence="5">The sequence shown here is derived from an EMBL/GenBank/DDBJ whole genome shotgun (WGS) entry which is preliminary data.</text>
</comment>
<dbReference type="InterPro" id="IPR008978">
    <property type="entry name" value="HSP20-like_chaperone"/>
</dbReference>
<dbReference type="Gene3D" id="2.60.40.790">
    <property type="match status" value="1"/>
</dbReference>
<dbReference type="SUPFAM" id="SSF49764">
    <property type="entry name" value="HSP20-like chaperones"/>
    <property type="match status" value="1"/>
</dbReference>
<dbReference type="AlphaFoldDB" id="A0A0K8MCW7"/>
<dbReference type="STRING" id="1629334.Cva_00686"/>
<evidence type="ECO:0000313" key="5">
    <source>
        <dbReference type="EMBL" id="GAO98043.1"/>
    </source>
</evidence>
<dbReference type="InterPro" id="IPR002068">
    <property type="entry name" value="A-crystallin/Hsp20_dom"/>
</dbReference>
<dbReference type="InterPro" id="IPR037913">
    <property type="entry name" value="ACD_IbpA/B"/>
</dbReference>
<evidence type="ECO:0000259" key="4">
    <source>
        <dbReference type="PROSITE" id="PS01031"/>
    </source>
</evidence>
<dbReference type="PANTHER" id="PTHR47062:SF1">
    <property type="entry name" value="SMALL HEAT SHOCK PROTEIN IBPA"/>
    <property type="match status" value="1"/>
</dbReference>
<accession>A0A0K8MCW7</accession>
<dbReference type="CDD" id="cd06470">
    <property type="entry name" value="ACD_IbpA-B_like"/>
    <property type="match status" value="1"/>
</dbReference>
<feature type="domain" description="SHSP" evidence="4">
    <location>
        <begin position="30"/>
        <end position="141"/>
    </location>
</feature>
<evidence type="ECO:0000256" key="2">
    <source>
        <dbReference type="PROSITE-ProRule" id="PRU00285"/>
    </source>
</evidence>
<comment type="similarity">
    <text evidence="2 3">Belongs to the small heat shock protein (HSP20) family.</text>
</comment>
<evidence type="ECO:0000313" key="6">
    <source>
        <dbReference type="Proteomes" id="UP000036771"/>
    </source>
</evidence>
<reference evidence="5 6" key="1">
    <citation type="submission" date="2015-03" db="EMBL/GenBank/DDBJ databases">
        <title>Caedibacter varicaedens, whole genome shotgun sequence.</title>
        <authorList>
            <person name="Suzuki H."/>
            <person name="Dapper A.L."/>
            <person name="Gibson A.K."/>
            <person name="Jackson C."/>
            <person name="Lee H."/>
            <person name="Pejaver V.R."/>
            <person name="Doak T."/>
            <person name="Lynch M."/>
        </authorList>
    </citation>
    <scope>NUCLEOTIDE SEQUENCE [LARGE SCALE GENOMIC DNA]</scope>
</reference>
<proteinExistence type="inferred from homology"/>
<evidence type="ECO:0000256" key="1">
    <source>
        <dbReference type="ARBA" id="ARBA00023016"/>
    </source>
</evidence>
<name>A0A0K8MCW7_9PROT</name>
<dbReference type="EMBL" id="BBVC01000023">
    <property type="protein sequence ID" value="GAO98043.1"/>
    <property type="molecule type" value="Genomic_DNA"/>
</dbReference>
<gene>
    <name evidence="5" type="primary">ibpA_2</name>
    <name evidence="5" type="ORF">Cva_00686</name>
</gene>